<organism evidence="1 2">
    <name type="scientific">Salinimonas marina</name>
    <dbReference type="NCBI Taxonomy" id="2785918"/>
    <lineage>
        <taxon>Bacteria</taxon>
        <taxon>Pseudomonadati</taxon>
        <taxon>Pseudomonadota</taxon>
        <taxon>Gammaproteobacteria</taxon>
        <taxon>Alteromonadales</taxon>
        <taxon>Alteromonadaceae</taxon>
        <taxon>Alteromonas/Salinimonas group</taxon>
        <taxon>Salinimonas</taxon>
    </lineage>
</organism>
<proteinExistence type="predicted"/>
<dbReference type="RefSeq" id="WP_195810892.1">
    <property type="nucleotide sequence ID" value="NZ_CP064795.1"/>
</dbReference>
<sequence length="47" mass="5196">MSQDGVIIALPNENARDNNAPVRVSSGRAGVRQRRDALGTQVEWINY</sequence>
<evidence type="ECO:0000313" key="2">
    <source>
        <dbReference type="Proteomes" id="UP000595095"/>
    </source>
</evidence>
<dbReference type="Proteomes" id="UP000595095">
    <property type="component" value="Chromosome"/>
</dbReference>
<keyword evidence="2" id="KW-1185">Reference proteome</keyword>
<protein>
    <submittedName>
        <fullName evidence="1">Uncharacterized protein</fullName>
    </submittedName>
</protein>
<dbReference type="EMBL" id="CP064795">
    <property type="protein sequence ID" value="QPG05809.1"/>
    <property type="molecule type" value="Genomic_DNA"/>
</dbReference>
<name>A0A7S9HD68_9ALTE</name>
<dbReference type="AlphaFoldDB" id="A0A7S9HD68"/>
<reference evidence="1 2" key="1">
    <citation type="submission" date="2020-11" db="EMBL/GenBank/DDBJ databases">
        <title>Complete genome sequence for Salinimonas sp. strain G2-b.</title>
        <authorList>
            <person name="Park S.-J."/>
        </authorList>
    </citation>
    <scope>NUCLEOTIDE SEQUENCE [LARGE SCALE GENOMIC DNA]</scope>
    <source>
        <strain evidence="1 2">G2-b</strain>
    </source>
</reference>
<evidence type="ECO:0000313" key="1">
    <source>
        <dbReference type="EMBL" id="QPG05809.1"/>
    </source>
</evidence>
<accession>A0A7S9HD68</accession>
<gene>
    <name evidence="1" type="ORF">IT774_00545</name>
</gene>
<dbReference type="KEGG" id="smaa:IT774_00545"/>